<feature type="chain" id="PRO_5004824781" description="Septin-type G domain-containing protein" evidence="1">
    <location>
        <begin position="27"/>
        <end position="110"/>
    </location>
</feature>
<evidence type="ECO:0000313" key="4">
    <source>
        <dbReference type="Proteomes" id="UP000053676"/>
    </source>
</evidence>
<keyword evidence="4" id="KW-1185">Reference proteome</keyword>
<evidence type="ECO:0000256" key="1">
    <source>
        <dbReference type="SAM" id="SignalP"/>
    </source>
</evidence>
<evidence type="ECO:0000313" key="3">
    <source>
        <dbReference type="EMBL" id="ETN70994.1"/>
    </source>
</evidence>
<dbReference type="InterPro" id="IPR030379">
    <property type="entry name" value="G_SEPTIN_dom"/>
</dbReference>
<accession>W2SMS3</accession>
<dbReference type="InterPro" id="IPR027417">
    <property type="entry name" value="P-loop_NTPase"/>
</dbReference>
<organism evidence="3 4">
    <name type="scientific">Necator americanus</name>
    <name type="common">Human hookworm</name>
    <dbReference type="NCBI Taxonomy" id="51031"/>
    <lineage>
        <taxon>Eukaryota</taxon>
        <taxon>Metazoa</taxon>
        <taxon>Ecdysozoa</taxon>
        <taxon>Nematoda</taxon>
        <taxon>Chromadorea</taxon>
        <taxon>Rhabditida</taxon>
        <taxon>Rhabditina</taxon>
        <taxon>Rhabditomorpha</taxon>
        <taxon>Strongyloidea</taxon>
        <taxon>Ancylostomatidae</taxon>
        <taxon>Bunostominae</taxon>
        <taxon>Necator</taxon>
    </lineage>
</organism>
<feature type="domain" description="Septin-type G" evidence="2">
    <location>
        <begin position="63"/>
        <end position="104"/>
    </location>
</feature>
<sequence length="110" mass="12130">GGVLVVISMLVTLLQILFFISAGVHRANDESFDERRSDQMLSPVTFQIAKTATSRAVNILSSAFSLKALDLVTLRELAKRVNVIPVIAKSDTTCKDELTRFKNKCFLGDN</sequence>
<feature type="non-terminal residue" evidence="3">
    <location>
        <position position="1"/>
    </location>
</feature>
<dbReference type="KEGG" id="nai:NECAME_14392"/>
<proteinExistence type="predicted"/>
<dbReference type="AlphaFoldDB" id="W2SMS3"/>
<evidence type="ECO:0000259" key="2">
    <source>
        <dbReference type="Pfam" id="PF00735"/>
    </source>
</evidence>
<name>W2SMS3_NECAM</name>
<dbReference type="EMBL" id="KI668858">
    <property type="protein sequence ID" value="ETN70994.1"/>
    <property type="molecule type" value="Genomic_DNA"/>
</dbReference>
<dbReference type="GO" id="GO:0005525">
    <property type="term" value="F:GTP binding"/>
    <property type="evidence" value="ECO:0007669"/>
    <property type="project" value="InterPro"/>
</dbReference>
<dbReference type="Gene3D" id="3.40.50.300">
    <property type="entry name" value="P-loop containing nucleotide triphosphate hydrolases"/>
    <property type="match status" value="1"/>
</dbReference>
<keyword evidence="1" id="KW-0732">Signal</keyword>
<dbReference type="OrthoDB" id="416553at2759"/>
<gene>
    <name evidence="3" type="ORF">NECAME_14392</name>
</gene>
<feature type="signal peptide" evidence="1">
    <location>
        <begin position="1"/>
        <end position="26"/>
    </location>
</feature>
<protein>
    <recommendedName>
        <fullName evidence="2">Septin-type G domain-containing protein</fullName>
    </recommendedName>
</protein>
<dbReference type="Proteomes" id="UP000053676">
    <property type="component" value="Unassembled WGS sequence"/>
</dbReference>
<dbReference type="Pfam" id="PF00735">
    <property type="entry name" value="Septin"/>
    <property type="match status" value="1"/>
</dbReference>
<reference evidence="4" key="1">
    <citation type="journal article" date="2014" name="Nat. Genet.">
        <title>Genome of the human hookworm Necator americanus.</title>
        <authorList>
            <person name="Tang Y.T."/>
            <person name="Gao X."/>
            <person name="Rosa B.A."/>
            <person name="Abubucker S."/>
            <person name="Hallsworth-Pepin K."/>
            <person name="Martin J."/>
            <person name="Tyagi R."/>
            <person name="Heizer E."/>
            <person name="Zhang X."/>
            <person name="Bhonagiri-Palsikar V."/>
            <person name="Minx P."/>
            <person name="Warren W.C."/>
            <person name="Wang Q."/>
            <person name="Zhan B."/>
            <person name="Hotez P.J."/>
            <person name="Sternberg P.W."/>
            <person name="Dougall A."/>
            <person name="Gaze S.T."/>
            <person name="Mulvenna J."/>
            <person name="Sotillo J."/>
            <person name="Ranganathan S."/>
            <person name="Rabelo E.M."/>
            <person name="Wilson R.K."/>
            <person name="Felgner P.L."/>
            <person name="Bethony J."/>
            <person name="Hawdon J.M."/>
            <person name="Gasser R.B."/>
            <person name="Loukas A."/>
            <person name="Mitreva M."/>
        </authorList>
    </citation>
    <scope>NUCLEOTIDE SEQUENCE [LARGE SCALE GENOMIC DNA]</scope>
</reference>